<reference evidence="2" key="1">
    <citation type="submission" date="2018-01" db="EMBL/GenBank/DDBJ databases">
        <title>Draft Genome Sequence of the Radioresistant Bacterium Deinococcus aerius TR0125, Isolated from the Higher Atmosphere above Japan.</title>
        <authorList>
            <person name="Satoh K."/>
            <person name="Arai H."/>
            <person name="Sanzen T."/>
            <person name="Kawaguchi Y."/>
            <person name="Hayashi H."/>
            <person name="Yokobori S."/>
            <person name="Yamagishi A."/>
            <person name="Oono Y."/>
            <person name="Narumi I."/>
        </authorList>
    </citation>
    <scope>NUCLEOTIDE SEQUENCE [LARGE SCALE GENOMIC DNA]</scope>
    <source>
        <strain evidence="2">TR0125</strain>
    </source>
</reference>
<dbReference type="Proteomes" id="UP000236569">
    <property type="component" value="Unassembled WGS sequence"/>
</dbReference>
<accession>A0A2I9DVN7</accession>
<sequence>MGTPVTAARGAWRATVPPLVAAVPPLPGGLASFTGGPLPDRRGLYGPFTSPADHGRMVTLTPESLLTRRDLPGGQPPARPRTHAARLRHVRFTPTDKRAIRNAAARYGVDAALIAAVLADEQVRLDGYDHLQHGLLRLTVSLPERPAAALRRLAGWLAGRPVETFSLGRAQMKVGTLRRLGALGYLEVPPDLPAQLRRLLDPLAAPRLVAACLRATADHWAGAGVPIAHRPEILAALYSLGFTGRRGVHPHPRANERGLLIAEHAAWLRARSPWPGSTTATEQPAHVAVGG</sequence>
<proteinExistence type="predicted"/>
<dbReference type="EMBL" id="BFAG01000002">
    <property type="protein sequence ID" value="GBF04545.1"/>
    <property type="molecule type" value="Genomic_DNA"/>
</dbReference>
<evidence type="ECO:0000313" key="2">
    <source>
        <dbReference type="Proteomes" id="UP000236569"/>
    </source>
</evidence>
<protein>
    <submittedName>
        <fullName evidence="1">Uncharacterized protein</fullName>
    </submittedName>
</protein>
<name>A0A2I9DVN7_9DEIO</name>
<keyword evidence="2" id="KW-1185">Reference proteome</keyword>
<gene>
    <name evidence="1" type="ORF">DAERI_020142</name>
</gene>
<evidence type="ECO:0000313" key="1">
    <source>
        <dbReference type="EMBL" id="GBF04545.1"/>
    </source>
</evidence>
<comment type="caution">
    <text evidence="1">The sequence shown here is derived from an EMBL/GenBank/DDBJ whole genome shotgun (WGS) entry which is preliminary data.</text>
</comment>
<dbReference type="AlphaFoldDB" id="A0A2I9DVN7"/>
<organism evidence="1 2">
    <name type="scientific">Deinococcus aerius</name>
    <dbReference type="NCBI Taxonomy" id="200253"/>
    <lineage>
        <taxon>Bacteria</taxon>
        <taxon>Thermotogati</taxon>
        <taxon>Deinococcota</taxon>
        <taxon>Deinococci</taxon>
        <taxon>Deinococcales</taxon>
        <taxon>Deinococcaceae</taxon>
        <taxon>Deinococcus</taxon>
    </lineage>
</organism>